<feature type="compositionally biased region" description="Low complexity" evidence="9">
    <location>
        <begin position="14"/>
        <end position="59"/>
    </location>
</feature>
<keyword evidence="11" id="KW-1185">Reference proteome</keyword>
<feature type="compositionally biased region" description="Basic residues" evidence="9">
    <location>
        <begin position="322"/>
        <end position="336"/>
    </location>
</feature>
<dbReference type="InterPro" id="IPR011039">
    <property type="entry name" value="TFIIF_interaction"/>
</dbReference>
<evidence type="ECO:0000256" key="1">
    <source>
        <dbReference type="ARBA" id="ARBA00004123"/>
    </source>
</evidence>
<feature type="compositionally biased region" description="Basic and acidic residues" evidence="9">
    <location>
        <begin position="415"/>
        <end position="428"/>
    </location>
</feature>
<feature type="compositionally biased region" description="Acidic residues" evidence="9">
    <location>
        <begin position="451"/>
        <end position="467"/>
    </location>
</feature>
<keyword evidence="3 8" id="KW-0805">Transcription regulation</keyword>
<evidence type="ECO:0000313" key="11">
    <source>
        <dbReference type="Proteomes" id="UP001642540"/>
    </source>
</evidence>
<feature type="compositionally biased region" description="Basic and acidic residues" evidence="9">
    <location>
        <begin position="155"/>
        <end position="164"/>
    </location>
</feature>
<comment type="similarity">
    <text evidence="2 8">Belongs to the TFIIF alpha subunit family.</text>
</comment>
<sequence>MEGRVRQGNMRPFSRSSRSAELAAEIAAPRVPTGSTAAAGSSTKPSTATSSTASSTVTSDVKPAVGAKGILPAAAVSKEPPPAAPAPVVAQEYSVRVPKTNIKPISIMRFNGALGIDPAKWNGLKMAREDNSRLHKTVIIPDDDNMPKFGAGSEYGREAREEARRKKYGGGSKKKYNSDDQPWIMKISEKGARKYRGVKEGGVSENASYYIFTQAVDGAFEVFPVNHWYNFTPIQRYKSLTAEEAEEQFGRRNKIYNYFSVMVRKRLKAEDDGEADGEKLPAGKAAKKKSSSGLKVSEMEDWEDSDNDESDDESDKEGADKKPKKKKGGKPKKKKKASDEEAEEDSDDGDEEGRELDYISDTSETESEDEKEKKNAEIGVDQEAGLKNLLDSDSDEEENQVKDDVLDDDEDEEGAEKKPEGEKAEPKDKKKSKKKATKPKDKNDPNAMENLSDDDEEEDKSGDELDNAIETAKLESGSSGNNSGNSRDGTPDVDAASGTKRKASSDLISGLTNKKAKIELSPALVQSAASEGITEEAVRRYLLRKPMTVTELLQKFKSKKTKIPSHDMVNVIAHILKKINPVRRNQNQKMYLYLTNKS</sequence>
<comment type="caution">
    <text evidence="10">The sequence shown here is derived from an EMBL/GenBank/DDBJ whole genome shotgun (WGS) entry which is preliminary data.</text>
</comment>
<evidence type="ECO:0000256" key="6">
    <source>
        <dbReference type="ARBA" id="ARBA00023242"/>
    </source>
</evidence>
<keyword evidence="6 8" id="KW-0539">Nucleus</keyword>
<evidence type="ECO:0000256" key="7">
    <source>
        <dbReference type="ARBA" id="ARBA00025232"/>
    </source>
</evidence>
<feature type="compositionally biased region" description="Acidic residues" evidence="9">
    <location>
        <begin position="340"/>
        <end position="354"/>
    </location>
</feature>
<dbReference type="PANTHER" id="PTHR13011">
    <property type="entry name" value="TFIIF-ALPHA"/>
    <property type="match status" value="1"/>
</dbReference>
<dbReference type="SUPFAM" id="SSF50916">
    <property type="entry name" value="Rap30/74 interaction domains"/>
    <property type="match status" value="1"/>
</dbReference>
<feature type="compositionally biased region" description="Basic residues" evidence="9">
    <location>
        <begin position="165"/>
        <end position="175"/>
    </location>
</feature>
<feature type="region of interest" description="Disordered" evidence="9">
    <location>
        <begin position="1"/>
        <end position="64"/>
    </location>
</feature>
<accession>A0ABP1PV90</accession>
<proteinExistence type="inferred from homology"/>
<protein>
    <recommendedName>
        <fullName evidence="8">Transcription initiation factor IIF subunit alpha</fullName>
    </recommendedName>
</protein>
<evidence type="ECO:0000256" key="4">
    <source>
        <dbReference type="ARBA" id="ARBA00023125"/>
    </source>
</evidence>
<reference evidence="10 11" key="1">
    <citation type="submission" date="2024-08" db="EMBL/GenBank/DDBJ databases">
        <authorList>
            <person name="Cucini C."/>
            <person name="Frati F."/>
        </authorList>
    </citation>
    <scope>NUCLEOTIDE SEQUENCE [LARGE SCALE GENOMIC DNA]</scope>
</reference>
<evidence type="ECO:0000256" key="5">
    <source>
        <dbReference type="ARBA" id="ARBA00023163"/>
    </source>
</evidence>
<evidence type="ECO:0000256" key="2">
    <source>
        <dbReference type="ARBA" id="ARBA00005249"/>
    </source>
</evidence>
<keyword evidence="4 8" id="KW-0238">DNA-binding</keyword>
<dbReference type="InterPro" id="IPR036390">
    <property type="entry name" value="WH_DNA-bd_sf"/>
</dbReference>
<feature type="compositionally biased region" description="Acidic residues" evidence="9">
    <location>
        <begin position="405"/>
        <end position="414"/>
    </location>
</feature>
<comment type="function">
    <text evidence="7 8">TFIIF is a general transcription initiation factor that binds to RNA polymerase II and helps to recruit it to the initiation complex in collaboration with TFIIB. It promotes transcription elongation.</text>
</comment>
<organism evidence="10 11">
    <name type="scientific">Orchesella dallaii</name>
    <dbReference type="NCBI Taxonomy" id="48710"/>
    <lineage>
        <taxon>Eukaryota</taxon>
        <taxon>Metazoa</taxon>
        <taxon>Ecdysozoa</taxon>
        <taxon>Arthropoda</taxon>
        <taxon>Hexapoda</taxon>
        <taxon>Collembola</taxon>
        <taxon>Entomobryomorpha</taxon>
        <taxon>Entomobryoidea</taxon>
        <taxon>Orchesellidae</taxon>
        <taxon>Orchesellinae</taxon>
        <taxon>Orchesella</taxon>
    </lineage>
</organism>
<dbReference type="Gene3D" id="1.10.10.10">
    <property type="entry name" value="Winged helix-like DNA-binding domain superfamily/Winged helix DNA-binding domain"/>
    <property type="match status" value="1"/>
</dbReference>
<evidence type="ECO:0000313" key="10">
    <source>
        <dbReference type="EMBL" id="CAL8078920.1"/>
    </source>
</evidence>
<gene>
    <name evidence="10" type="ORF">ODALV1_LOCUS4224</name>
</gene>
<dbReference type="Pfam" id="PF05793">
    <property type="entry name" value="TFIIF_alpha"/>
    <property type="match status" value="1"/>
</dbReference>
<evidence type="ECO:0000256" key="3">
    <source>
        <dbReference type="ARBA" id="ARBA00023015"/>
    </source>
</evidence>
<keyword evidence="5 8" id="KW-0804">Transcription</keyword>
<feature type="region of interest" description="Disordered" evidence="9">
    <location>
        <begin position="149"/>
        <end position="175"/>
    </location>
</feature>
<dbReference type="PANTHER" id="PTHR13011:SF0">
    <property type="entry name" value="GENERAL TRANSCRIPTION FACTOR IIF SUBUNIT 1"/>
    <property type="match status" value="1"/>
</dbReference>
<dbReference type="Proteomes" id="UP001642540">
    <property type="component" value="Unassembled WGS sequence"/>
</dbReference>
<dbReference type="EMBL" id="CAXLJM020000013">
    <property type="protein sequence ID" value="CAL8078920.1"/>
    <property type="molecule type" value="Genomic_DNA"/>
</dbReference>
<feature type="region of interest" description="Disordered" evidence="9">
    <location>
        <begin position="269"/>
        <end position="507"/>
    </location>
</feature>
<name>A0ABP1PV90_9HEXA</name>
<evidence type="ECO:0000256" key="9">
    <source>
        <dbReference type="SAM" id="MobiDB-lite"/>
    </source>
</evidence>
<feature type="compositionally biased region" description="Low complexity" evidence="9">
    <location>
        <begin position="476"/>
        <end position="486"/>
    </location>
</feature>
<evidence type="ECO:0000256" key="8">
    <source>
        <dbReference type="RuleBase" id="RU366044"/>
    </source>
</evidence>
<dbReference type="InterPro" id="IPR008851">
    <property type="entry name" value="TFIIF-alpha"/>
</dbReference>
<dbReference type="SUPFAM" id="SSF46785">
    <property type="entry name" value="Winged helix' DNA-binding domain"/>
    <property type="match status" value="1"/>
</dbReference>
<dbReference type="InterPro" id="IPR036388">
    <property type="entry name" value="WH-like_DNA-bd_sf"/>
</dbReference>
<feature type="compositionally biased region" description="Acidic residues" evidence="9">
    <location>
        <begin position="299"/>
        <end position="315"/>
    </location>
</feature>
<comment type="subcellular location">
    <subcellularLocation>
        <location evidence="1 8">Nucleus</location>
    </subcellularLocation>
</comment>